<evidence type="ECO:0000256" key="6">
    <source>
        <dbReference type="SAM" id="Phobius"/>
    </source>
</evidence>
<keyword evidence="4 6" id="KW-1133">Transmembrane helix</keyword>
<keyword evidence="5 6" id="KW-0472">Membrane</keyword>
<dbReference type="RefSeq" id="WP_074693336.1">
    <property type="nucleotide sequence ID" value="NZ_BSRA01000010.1"/>
</dbReference>
<dbReference type="PANTHER" id="PTHR11662">
    <property type="entry name" value="SOLUTE CARRIER FAMILY 17"/>
    <property type="match status" value="1"/>
</dbReference>
<reference evidence="8" key="3">
    <citation type="submission" date="2023-02" db="EMBL/GenBank/DDBJ databases">
        <title>Proposal of a novel subspecies: Alicyclobacillus hesperidum subspecies aegle.</title>
        <authorList>
            <person name="Goto K."/>
            <person name="Fujii T."/>
            <person name="Yasui K."/>
            <person name="Mochida K."/>
            <person name="Kato-Tanaka Y."/>
            <person name="Morohoshi S."/>
            <person name="An S.Y."/>
            <person name="Kasai H."/>
            <person name="Yokota A."/>
        </authorList>
    </citation>
    <scope>NUCLEOTIDE SEQUENCE</scope>
    <source>
        <strain evidence="8">DSM 12766</strain>
    </source>
</reference>
<dbReference type="GO" id="GO:0005886">
    <property type="term" value="C:plasma membrane"/>
    <property type="evidence" value="ECO:0007669"/>
    <property type="project" value="UniProtKB-SubCell"/>
</dbReference>
<evidence type="ECO:0000256" key="3">
    <source>
        <dbReference type="ARBA" id="ARBA00022692"/>
    </source>
</evidence>
<feature type="transmembrane region" description="Helical" evidence="6">
    <location>
        <begin position="323"/>
        <end position="348"/>
    </location>
</feature>
<accession>A0A1H2VTY0</accession>
<evidence type="ECO:0000313" key="8">
    <source>
        <dbReference type="EMBL" id="GLV14263.1"/>
    </source>
</evidence>
<evidence type="ECO:0000256" key="4">
    <source>
        <dbReference type="ARBA" id="ARBA00022989"/>
    </source>
</evidence>
<feature type="transmembrane region" description="Helical" evidence="6">
    <location>
        <begin position="43"/>
        <end position="64"/>
    </location>
</feature>
<dbReference type="InterPro" id="IPR050382">
    <property type="entry name" value="MFS_Na/Anion_cotransporter"/>
</dbReference>
<evidence type="ECO:0000259" key="7">
    <source>
        <dbReference type="PROSITE" id="PS50850"/>
    </source>
</evidence>
<dbReference type="Proteomes" id="UP000182589">
    <property type="component" value="Unassembled WGS sequence"/>
</dbReference>
<dbReference type="GO" id="GO:0022857">
    <property type="term" value="F:transmembrane transporter activity"/>
    <property type="evidence" value="ECO:0007669"/>
    <property type="project" value="InterPro"/>
</dbReference>
<dbReference type="EMBL" id="BSRA01000010">
    <property type="protein sequence ID" value="GLV14263.1"/>
    <property type="molecule type" value="Genomic_DNA"/>
</dbReference>
<comment type="subcellular location">
    <subcellularLocation>
        <location evidence="1">Cell membrane</location>
        <topology evidence="1">Multi-pass membrane protein</topology>
    </subcellularLocation>
</comment>
<dbReference type="PROSITE" id="PS50850">
    <property type="entry name" value="MFS"/>
    <property type="match status" value="1"/>
</dbReference>
<dbReference type="InterPro" id="IPR020846">
    <property type="entry name" value="MFS_dom"/>
</dbReference>
<dbReference type="PANTHER" id="PTHR11662:SF399">
    <property type="entry name" value="FI19708P1-RELATED"/>
    <property type="match status" value="1"/>
</dbReference>
<dbReference type="AlphaFoldDB" id="A0A1H2VTY0"/>
<dbReference type="Gene3D" id="1.20.1250.20">
    <property type="entry name" value="MFS general substrate transporter like domains"/>
    <property type="match status" value="2"/>
</dbReference>
<feature type="transmembrane region" description="Helical" evidence="6">
    <location>
        <begin position="386"/>
        <end position="408"/>
    </location>
</feature>
<evidence type="ECO:0000256" key="5">
    <source>
        <dbReference type="ARBA" id="ARBA00023136"/>
    </source>
</evidence>
<dbReference type="Proteomes" id="UP001157137">
    <property type="component" value="Unassembled WGS sequence"/>
</dbReference>
<dbReference type="Pfam" id="PF07690">
    <property type="entry name" value="MFS_1"/>
    <property type="match status" value="1"/>
</dbReference>
<name>A0A1H2VTY0_9BACL</name>
<dbReference type="STRING" id="89784.SAMN04489725_11223"/>
<keyword evidence="10" id="KW-1185">Reference proteome</keyword>
<protein>
    <submittedName>
        <fullName evidence="9">Sugar phosphate permease</fullName>
    </submittedName>
    <submittedName>
        <fullName evidence="8">Transporter YybO</fullName>
    </submittedName>
</protein>
<reference evidence="9" key="2">
    <citation type="submission" date="2016-10" db="EMBL/GenBank/DDBJ databases">
        <authorList>
            <person name="de Groot N.N."/>
        </authorList>
    </citation>
    <scope>NUCLEOTIDE SEQUENCE [LARGE SCALE GENOMIC DNA]</scope>
    <source>
        <strain evidence="9">DSM 12489</strain>
    </source>
</reference>
<feature type="transmembrane region" description="Helical" evidence="6">
    <location>
        <begin position="224"/>
        <end position="245"/>
    </location>
</feature>
<evidence type="ECO:0000313" key="9">
    <source>
        <dbReference type="EMBL" id="SDW71813.1"/>
    </source>
</evidence>
<reference evidence="10" key="1">
    <citation type="submission" date="2016-10" db="EMBL/GenBank/DDBJ databases">
        <authorList>
            <person name="Varghese N."/>
        </authorList>
    </citation>
    <scope>NUCLEOTIDE SEQUENCE [LARGE SCALE GENOMIC DNA]</scope>
    <source>
        <strain evidence="10">DSM 12489</strain>
    </source>
</reference>
<evidence type="ECO:0000256" key="1">
    <source>
        <dbReference type="ARBA" id="ARBA00004651"/>
    </source>
</evidence>
<dbReference type="InterPro" id="IPR036259">
    <property type="entry name" value="MFS_trans_sf"/>
</dbReference>
<keyword evidence="3 6" id="KW-0812">Transmembrane</keyword>
<dbReference type="SUPFAM" id="SSF103473">
    <property type="entry name" value="MFS general substrate transporter"/>
    <property type="match status" value="1"/>
</dbReference>
<feature type="transmembrane region" description="Helical" evidence="6">
    <location>
        <begin position="161"/>
        <end position="179"/>
    </location>
</feature>
<evidence type="ECO:0000256" key="2">
    <source>
        <dbReference type="ARBA" id="ARBA00022448"/>
    </source>
</evidence>
<keyword evidence="2" id="KW-0813">Transport</keyword>
<evidence type="ECO:0000313" key="10">
    <source>
        <dbReference type="Proteomes" id="UP000182589"/>
    </source>
</evidence>
<organism evidence="9 10">
    <name type="scientific">Alicyclobacillus hesperidum</name>
    <dbReference type="NCBI Taxonomy" id="89784"/>
    <lineage>
        <taxon>Bacteria</taxon>
        <taxon>Bacillati</taxon>
        <taxon>Bacillota</taxon>
        <taxon>Bacilli</taxon>
        <taxon>Bacillales</taxon>
        <taxon>Alicyclobacillaceae</taxon>
        <taxon>Alicyclobacillus</taxon>
    </lineage>
</organism>
<dbReference type="CDD" id="cd17319">
    <property type="entry name" value="MFS_ExuT_GudP_like"/>
    <property type="match status" value="1"/>
</dbReference>
<feature type="transmembrane region" description="Helical" evidence="6">
    <location>
        <begin position="265"/>
        <end position="287"/>
    </location>
</feature>
<dbReference type="EMBL" id="FNOJ01000012">
    <property type="protein sequence ID" value="SDW71813.1"/>
    <property type="molecule type" value="Genomic_DNA"/>
</dbReference>
<feature type="transmembrane region" description="Helical" evidence="6">
    <location>
        <begin position="76"/>
        <end position="98"/>
    </location>
</feature>
<feature type="transmembrane region" description="Helical" evidence="6">
    <location>
        <begin position="360"/>
        <end position="380"/>
    </location>
</feature>
<feature type="transmembrane region" description="Helical" evidence="6">
    <location>
        <begin position="299"/>
        <end position="317"/>
    </location>
</feature>
<dbReference type="InterPro" id="IPR011701">
    <property type="entry name" value="MFS"/>
</dbReference>
<sequence>MKRWGIGLLIGIGVLINYFDRTNLSVAQQPLSNLYHLNDAQMGIILSAFGWSYAAFQLPVGALLDKVGVKWLNRIGGIIWSIATFMTALVSGMGLIILSRVLLGVAEAPVFPAASKATGYWFPVRERGLATSLFDAAAKFSNVIGTPLIAWAITQWGWKGGFWFTGILSVLYLIAYWIFYRDPKEARLSPEEAQLLREGGAQEVGEAEGGVGRNLAYLLRQRKVWGLTLGFAAYGYSFYLFLTWLPGYLEKQMHMSILKSGWYTAGPWLVATITDLLIGGWLVDKLIQRGHDVTRVRKTVLVIGMILGLAVIPAAFTSNPNVAVIWIAIALGGLAFSAPIGWSIPSLIAPKGTVGTVGSIMNFINNLMSIVAPIVTGFVVQRTGSFESAFVIAGIVLVLGILCYVFMLGKIDQIPEQRV</sequence>
<feature type="domain" description="Major facilitator superfamily (MFS) profile" evidence="7">
    <location>
        <begin position="6"/>
        <end position="412"/>
    </location>
</feature>
<proteinExistence type="predicted"/>
<gene>
    <name evidence="8" type="primary">yybO_2</name>
    <name evidence="8" type="ORF">Heshes_19470</name>
    <name evidence="9" type="ORF">SAMN04489725_11223</name>
</gene>